<name>A0A7X0TUC6_9GAMM</name>
<reference evidence="2 3" key="1">
    <citation type="submission" date="2020-08" db="EMBL/GenBank/DDBJ databases">
        <title>Genomic Encyclopedia of Type Strains, Phase IV (KMG-IV): sequencing the most valuable type-strain genomes for metagenomic binning, comparative biology and taxonomic classification.</title>
        <authorList>
            <person name="Goeker M."/>
        </authorList>
    </citation>
    <scope>NUCLEOTIDE SEQUENCE [LARGE SCALE GENOMIC DNA]</scope>
    <source>
        <strain evidence="2 3">DSM 26287</strain>
    </source>
</reference>
<dbReference type="InterPro" id="IPR042245">
    <property type="entry name" value="Tgt2/MlaC_sf"/>
</dbReference>
<proteinExistence type="predicted"/>
<evidence type="ECO:0000313" key="2">
    <source>
        <dbReference type="EMBL" id="MBB6543945.1"/>
    </source>
</evidence>
<evidence type="ECO:0000313" key="3">
    <source>
        <dbReference type="Proteomes" id="UP000537141"/>
    </source>
</evidence>
<dbReference type="Gene3D" id="3.10.450.710">
    <property type="entry name" value="Tgt2/MlaC"/>
    <property type="match status" value="1"/>
</dbReference>
<dbReference type="PANTHER" id="PTHR36573">
    <property type="entry name" value="INTERMEMBRANE PHOSPHOLIPID TRANSPORT SYSTEM BINDING PROTEIN MLAC"/>
    <property type="match status" value="1"/>
</dbReference>
<dbReference type="Proteomes" id="UP000537141">
    <property type="component" value="Unassembled WGS sequence"/>
</dbReference>
<dbReference type="PANTHER" id="PTHR36573:SF1">
    <property type="entry name" value="INTERMEMBRANE PHOSPHOLIPID TRANSPORT SYSTEM BINDING PROTEIN MLAC"/>
    <property type="match status" value="1"/>
</dbReference>
<dbReference type="EMBL" id="JACHHU010000021">
    <property type="protein sequence ID" value="MBB6543945.1"/>
    <property type="molecule type" value="Genomic_DNA"/>
</dbReference>
<comment type="caution">
    <text evidence="2">The sequence shown here is derived from an EMBL/GenBank/DDBJ whole genome shotgun (WGS) entry which is preliminary data.</text>
</comment>
<dbReference type="RefSeq" id="WP_184424714.1">
    <property type="nucleotide sequence ID" value="NZ_AP027362.1"/>
</dbReference>
<sequence>MKNAKDNRVNTLVVIFILLTLLISSFAMANNATPDEKVSSVFTHVETALIALKQGEHFNKVEIKKILTEYLLPEVNTRYFTYKVLGKHLAKVPDNLKNEFITELSQQLINSYTQLLSKYNNEAIKVGRSALSNSGKIATVNIEIIGQEKSNKAVVKLLQSENGNWQFFDIVVEGISLLQSKQNELNASINKIGIEETLVLLKKLNHNHN</sequence>
<protein>
    <submittedName>
        <fullName evidence="2">ABC-type transporter MlaC component</fullName>
    </submittedName>
</protein>
<evidence type="ECO:0000256" key="1">
    <source>
        <dbReference type="SAM" id="SignalP"/>
    </source>
</evidence>
<dbReference type="AlphaFoldDB" id="A0A7X0TUC6"/>
<keyword evidence="1" id="KW-0732">Signal</keyword>
<dbReference type="InterPro" id="IPR008869">
    <property type="entry name" value="MlaC/ttg2D"/>
</dbReference>
<dbReference type="Pfam" id="PF05494">
    <property type="entry name" value="MlaC"/>
    <property type="match status" value="1"/>
</dbReference>
<accession>A0A7X0TUC6</accession>
<organism evidence="2 3">
    <name type="scientific">Thalassotalea piscium</name>
    <dbReference type="NCBI Taxonomy" id="1230533"/>
    <lineage>
        <taxon>Bacteria</taxon>
        <taxon>Pseudomonadati</taxon>
        <taxon>Pseudomonadota</taxon>
        <taxon>Gammaproteobacteria</taxon>
        <taxon>Alteromonadales</taxon>
        <taxon>Colwelliaceae</taxon>
        <taxon>Thalassotalea</taxon>
    </lineage>
</organism>
<feature type="signal peptide" evidence="1">
    <location>
        <begin position="1"/>
        <end position="29"/>
    </location>
</feature>
<gene>
    <name evidence="2" type="ORF">HNQ55_002469</name>
</gene>
<keyword evidence="3" id="KW-1185">Reference proteome</keyword>
<feature type="chain" id="PRO_5031407317" evidence="1">
    <location>
        <begin position="30"/>
        <end position="209"/>
    </location>
</feature>